<dbReference type="EMBL" id="JBHSWU010000971">
    <property type="protein sequence ID" value="MFC6726232.1"/>
    <property type="molecule type" value="Genomic_DNA"/>
</dbReference>
<keyword evidence="1" id="KW-0963">Cytoplasm</keyword>
<gene>
    <name evidence="4" type="ORF">ACFQE1_18055</name>
</gene>
<dbReference type="PANTHER" id="PTHR30115:SF11">
    <property type="entry name" value="NITROGEN REGULATORY PROTEIN P-II HOMOLOG"/>
    <property type="match status" value="1"/>
</dbReference>
<accession>A0ABD5S5C5</accession>
<dbReference type="InterPro" id="IPR017918">
    <property type="entry name" value="N-reg_PII_CS"/>
</dbReference>
<feature type="non-terminal residue" evidence="4">
    <location>
        <position position="1"/>
    </location>
</feature>
<sequence length="77" mass="8231">RGSQPAKIGQWRGERYAVDLHSRAKVECVVADVPVDDVVDAVREAADTGTEGDGKIFVFDVEDAVQIRTGTHGPPAV</sequence>
<dbReference type="SUPFAM" id="SSF54913">
    <property type="entry name" value="GlnB-like"/>
    <property type="match status" value="1"/>
</dbReference>
<dbReference type="Gene3D" id="3.30.70.120">
    <property type="match status" value="1"/>
</dbReference>
<dbReference type="PROSITE" id="PS00638">
    <property type="entry name" value="PII_GLNB_CTER"/>
    <property type="match status" value="1"/>
</dbReference>
<dbReference type="InterPro" id="IPR011322">
    <property type="entry name" value="N-reg_PII-like_a/b"/>
</dbReference>
<dbReference type="PANTHER" id="PTHR30115">
    <property type="entry name" value="NITROGEN REGULATORY PROTEIN P-II"/>
    <property type="match status" value="1"/>
</dbReference>
<comment type="similarity">
    <text evidence="3">Belongs to the P(II) protein family.</text>
</comment>
<keyword evidence="5" id="KW-1185">Reference proteome</keyword>
<name>A0ABD5S5C5_9EURY</name>
<dbReference type="PROSITE" id="PS51343">
    <property type="entry name" value="PII_GLNB_DOM"/>
    <property type="match status" value="1"/>
</dbReference>
<protein>
    <submittedName>
        <fullName evidence="4">P-II family nitrogen regulator</fullName>
    </submittedName>
</protein>
<evidence type="ECO:0000256" key="3">
    <source>
        <dbReference type="RuleBase" id="RU003936"/>
    </source>
</evidence>
<keyword evidence="2" id="KW-0597">Phosphoprotein</keyword>
<dbReference type="Pfam" id="PF00543">
    <property type="entry name" value="P-II"/>
    <property type="match status" value="1"/>
</dbReference>
<organism evidence="4 5">
    <name type="scientific">Halobium palmae</name>
    <dbReference type="NCBI Taxonomy" id="1776492"/>
    <lineage>
        <taxon>Archaea</taxon>
        <taxon>Methanobacteriati</taxon>
        <taxon>Methanobacteriota</taxon>
        <taxon>Stenosarchaea group</taxon>
        <taxon>Halobacteria</taxon>
        <taxon>Halobacteriales</taxon>
        <taxon>Haloferacaceae</taxon>
        <taxon>Halobium</taxon>
    </lineage>
</organism>
<dbReference type="SMART" id="SM00938">
    <property type="entry name" value="P-II"/>
    <property type="match status" value="1"/>
</dbReference>
<dbReference type="PRINTS" id="PR00340">
    <property type="entry name" value="PIIGLNB"/>
</dbReference>
<evidence type="ECO:0000256" key="1">
    <source>
        <dbReference type="ARBA" id="ARBA00022490"/>
    </source>
</evidence>
<feature type="modified residue" description="O-UMP-tyrosine" evidence="2">
    <location>
        <position position="16"/>
    </location>
</feature>
<dbReference type="InterPro" id="IPR002187">
    <property type="entry name" value="N-reg_PII"/>
</dbReference>
<evidence type="ECO:0000313" key="5">
    <source>
        <dbReference type="Proteomes" id="UP001596328"/>
    </source>
</evidence>
<dbReference type="Proteomes" id="UP001596328">
    <property type="component" value="Unassembled WGS sequence"/>
</dbReference>
<proteinExistence type="inferred from homology"/>
<comment type="caution">
    <text evidence="4">The sequence shown here is derived from an EMBL/GenBank/DDBJ whole genome shotgun (WGS) entry which is preliminary data.</text>
</comment>
<evidence type="ECO:0000256" key="2">
    <source>
        <dbReference type="PIRSR" id="PIRSR602187-50"/>
    </source>
</evidence>
<dbReference type="AlphaFoldDB" id="A0ABD5S5C5"/>
<dbReference type="InterPro" id="IPR015867">
    <property type="entry name" value="N-reg_PII/ATP_PRibTrfase_C"/>
</dbReference>
<reference evidence="4 5" key="1">
    <citation type="journal article" date="2019" name="Int. J. Syst. Evol. Microbiol.">
        <title>The Global Catalogue of Microorganisms (GCM) 10K type strain sequencing project: providing services to taxonomists for standard genome sequencing and annotation.</title>
        <authorList>
            <consortium name="The Broad Institute Genomics Platform"/>
            <consortium name="The Broad Institute Genome Sequencing Center for Infectious Disease"/>
            <person name="Wu L."/>
            <person name="Ma J."/>
        </authorList>
    </citation>
    <scope>NUCLEOTIDE SEQUENCE [LARGE SCALE GENOMIC DNA]</scope>
    <source>
        <strain evidence="4 5">NBRC 111368</strain>
    </source>
</reference>
<evidence type="ECO:0000313" key="4">
    <source>
        <dbReference type="EMBL" id="MFC6726232.1"/>
    </source>
</evidence>